<keyword evidence="5 7" id="KW-0472">Membrane</keyword>
<organism evidence="10 11">
    <name type="scientific">Strigops habroptila</name>
    <name type="common">Kakapo</name>
    <dbReference type="NCBI Taxonomy" id="2489341"/>
    <lineage>
        <taxon>Eukaryota</taxon>
        <taxon>Metazoa</taxon>
        <taxon>Chordata</taxon>
        <taxon>Craniata</taxon>
        <taxon>Vertebrata</taxon>
        <taxon>Euteleostomi</taxon>
        <taxon>Archelosauria</taxon>
        <taxon>Archosauria</taxon>
        <taxon>Dinosauria</taxon>
        <taxon>Saurischia</taxon>
        <taxon>Theropoda</taxon>
        <taxon>Coelurosauria</taxon>
        <taxon>Aves</taxon>
        <taxon>Neognathae</taxon>
        <taxon>Neoaves</taxon>
        <taxon>Telluraves</taxon>
        <taxon>Australaves</taxon>
        <taxon>Psittaciformes</taxon>
        <taxon>Psittacidae</taxon>
        <taxon>Strigops</taxon>
    </lineage>
</organism>
<evidence type="ECO:0000256" key="8">
    <source>
        <dbReference type="SAM" id="Phobius"/>
    </source>
</evidence>
<dbReference type="GO" id="GO:0031579">
    <property type="term" value="P:membrane raft organization"/>
    <property type="evidence" value="ECO:0007669"/>
    <property type="project" value="Ensembl"/>
</dbReference>
<sequence>MPLRCPPPPPSPLRCAQALSCCVAFSTAAAAGRWAPGEGAGCVSAWALAFAGSALLLGAEALGRLPPRRDLPLAHAAAAATACAAATVLWPLGHLRGDDGGDGARGRALRVTAAAASGLAAALYGAEVLRDRARPGQPAPYMATPPGLLKVVETVLGLLLLGLAAEQGAGAGPEAWRWCLGIYCVSFAVGLVLVVGCLWGCGACGCGQDPAGARRALGLYAAAGLVAYGAAAVLWPLYGFREELGGRARRPAGCGPGCAWDRAVLVAVLTALNLLVYGADLGHSGRLVLLRG</sequence>
<dbReference type="GO" id="GO:0034115">
    <property type="term" value="P:negative regulation of heterotypic cell-cell adhesion"/>
    <property type="evidence" value="ECO:0007669"/>
    <property type="project" value="Ensembl"/>
</dbReference>
<dbReference type="GO" id="GO:0030335">
    <property type="term" value="P:positive regulation of cell migration"/>
    <property type="evidence" value="ECO:0007669"/>
    <property type="project" value="Ensembl"/>
</dbReference>
<accession>A0A672U555</accession>
<dbReference type="GO" id="GO:0061028">
    <property type="term" value="P:establishment of endothelial barrier"/>
    <property type="evidence" value="ECO:0007669"/>
    <property type="project" value="Ensembl"/>
</dbReference>
<feature type="transmembrane region" description="Helical" evidence="8">
    <location>
        <begin position="40"/>
        <end position="59"/>
    </location>
</feature>
<feature type="transmembrane region" description="Helical" evidence="8">
    <location>
        <begin position="217"/>
        <end position="239"/>
    </location>
</feature>
<keyword evidence="2 7" id="KW-0812">Transmembrane</keyword>
<feature type="transmembrane region" description="Helical" evidence="8">
    <location>
        <begin position="71"/>
        <end position="93"/>
    </location>
</feature>
<dbReference type="GO" id="GO:0001726">
    <property type="term" value="C:ruffle"/>
    <property type="evidence" value="ECO:0007669"/>
    <property type="project" value="Ensembl"/>
</dbReference>
<name>A0A672U555_STRHB</name>
<dbReference type="GO" id="GO:0010629">
    <property type="term" value="P:negative regulation of gene expression"/>
    <property type="evidence" value="ECO:0007669"/>
    <property type="project" value="Ensembl"/>
</dbReference>
<dbReference type="GO" id="GO:0030837">
    <property type="term" value="P:negative regulation of actin filament polymerization"/>
    <property type="evidence" value="ECO:0007669"/>
    <property type="project" value="Ensembl"/>
</dbReference>
<protein>
    <submittedName>
        <fullName evidence="10">Myeloid associated differentiation marker</fullName>
    </submittedName>
</protein>
<evidence type="ECO:0000256" key="6">
    <source>
        <dbReference type="ARBA" id="ARBA00034721"/>
    </source>
</evidence>
<dbReference type="InterPro" id="IPR047123">
    <property type="entry name" value="MYADM-like"/>
</dbReference>
<feature type="transmembrane region" description="Helical" evidence="8">
    <location>
        <begin position="180"/>
        <end position="205"/>
    </location>
</feature>
<feature type="transmembrane region" description="Helical" evidence="8">
    <location>
        <begin position="108"/>
        <end position="126"/>
    </location>
</feature>
<dbReference type="GO" id="GO:0035556">
    <property type="term" value="P:intracellular signal transduction"/>
    <property type="evidence" value="ECO:0007669"/>
    <property type="project" value="Ensembl"/>
</dbReference>
<evidence type="ECO:0000313" key="11">
    <source>
        <dbReference type="Proteomes" id="UP000472266"/>
    </source>
</evidence>
<dbReference type="GO" id="GO:0045121">
    <property type="term" value="C:membrane raft"/>
    <property type="evidence" value="ECO:0007669"/>
    <property type="project" value="Ensembl"/>
</dbReference>
<reference evidence="10" key="1">
    <citation type="submission" date="2025-08" db="UniProtKB">
        <authorList>
            <consortium name="Ensembl"/>
        </authorList>
    </citation>
    <scope>IDENTIFICATION</scope>
</reference>
<evidence type="ECO:0000256" key="5">
    <source>
        <dbReference type="ARBA" id="ARBA00023136"/>
    </source>
</evidence>
<evidence type="ECO:0000256" key="1">
    <source>
        <dbReference type="ARBA" id="ARBA00004141"/>
    </source>
</evidence>
<dbReference type="AlphaFoldDB" id="A0A672U555"/>
<comment type="similarity">
    <text evidence="6">Belongs to the MAL family.</text>
</comment>
<evidence type="ECO:0000259" key="9">
    <source>
        <dbReference type="PROSITE" id="PS51225"/>
    </source>
</evidence>
<evidence type="ECO:0000256" key="3">
    <source>
        <dbReference type="ARBA" id="ARBA00022737"/>
    </source>
</evidence>
<dbReference type="GO" id="GO:0005911">
    <property type="term" value="C:cell-cell junction"/>
    <property type="evidence" value="ECO:0007669"/>
    <property type="project" value="Ensembl"/>
</dbReference>
<comment type="subcellular location">
    <subcellularLocation>
        <location evidence="1">Membrane</location>
        <topology evidence="1">Multi-pass membrane protein</topology>
    </subcellularLocation>
</comment>
<dbReference type="GeneTree" id="ENSGT00950000182933"/>
<dbReference type="PANTHER" id="PTHR17068">
    <property type="entry name" value="MYELOID-ASSOCIATED DIFFERENTIATION MARKER MYADM FAMILY MEMBER"/>
    <property type="match status" value="1"/>
</dbReference>
<dbReference type="GO" id="GO:0005886">
    <property type="term" value="C:plasma membrane"/>
    <property type="evidence" value="ECO:0007669"/>
    <property type="project" value="Ensembl"/>
</dbReference>
<dbReference type="Proteomes" id="UP000472266">
    <property type="component" value="Unplaced"/>
</dbReference>
<proteinExistence type="inferred from homology"/>
<dbReference type="PANTHER" id="PTHR17068:SF3">
    <property type="entry name" value="MYELOID-ASSOCIATED DIFFERENTIATION MARKER"/>
    <property type="match status" value="1"/>
</dbReference>
<dbReference type="GO" id="GO:0030864">
    <property type="term" value="C:cortical actin cytoskeleton"/>
    <property type="evidence" value="ECO:0007669"/>
    <property type="project" value="Ensembl"/>
</dbReference>
<dbReference type="GO" id="GO:1900026">
    <property type="term" value="P:positive regulation of substrate adhesion-dependent cell spreading"/>
    <property type="evidence" value="ECO:0007669"/>
    <property type="project" value="Ensembl"/>
</dbReference>
<evidence type="ECO:0000256" key="4">
    <source>
        <dbReference type="ARBA" id="ARBA00022989"/>
    </source>
</evidence>
<keyword evidence="3" id="KW-0677">Repeat</keyword>
<reference evidence="10" key="2">
    <citation type="submission" date="2025-09" db="UniProtKB">
        <authorList>
            <consortium name="Ensembl"/>
        </authorList>
    </citation>
    <scope>IDENTIFICATION</scope>
</reference>
<evidence type="ECO:0000313" key="10">
    <source>
        <dbReference type="Ensembl" id="ENSSHBP00005009910.1"/>
    </source>
</evidence>
<keyword evidence="11" id="KW-1185">Reference proteome</keyword>
<feature type="transmembrane region" description="Helical" evidence="8">
    <location>
        <begin position="147"/>
        <end position="165"/>
    </location>
</feature>
<dbReference type="Ensembl" id="ENSSHBT00005011917.1">
    <property type="protein sequence ID" value="ENSSHBP00005009910.1"/>
    <property type="gene ID" value="ENSSHBG00005008636.1"/>
</dbReference>
<dbReference type="PROSITE" id="PS51225">
    <property type="entry name" value="MARVEL"/>
    <property type="match status" value="1"/>
</dbReference>
<gene>
    <name evidence="10" type="primary">MYADM</name>
</gene>
<feature type="domain" description="MARVEL" evidence="9">
    <location>
        <begin position="141"/>
        <end position="289"/>
    </location>
</feature>
<keyword evidence="4 8" id="KW-1133">Transmembrane helix</keyword>
<dbReference type="InParanoid" id="A0A672U555"/>
<evidence type="ECO:0000256" key="7">
    <source>
        <dbReference type="PROSITE-ProRule" id="PRU00581"/>
    </source>
</evidence>
<dbReference type="InterPro" id="IPR008253">
    <property type="entry name" value="Marvel"/>
</dbReference>
<dbReference type="GO" id="GO:0044860">
    <property type="term" value="P:protein localization to plasma membrane raft"/>
    <property type="evidence" value="ECO:0007669"/>
    <property type="project" value="Ensembl"/>
</dbReference>
<evidence type="ECO:0000256" key="2">
    <source>
        <dbReference type="ARBA" id="ARBA00022692"/>
    </source>
</evidence>
<dbReference type="OMA" id="QEPALEW"/>